<comment type="caution">
    <text evidence="1">The sequence shown here is derived from an EMBL/GenBank/DDBJ whole genome shotgun (WGS) entry which is preliminary data.</text>
</comment>
<name>A0A8X6JJ44_9ARAC</name>
<accession>A0A8X6JJ44</accession>
<dbReference type="AlphaFoldDB" id="A0A8X6JJ44"/>
<keyword evidence="3" id="KW-1185">Reference proteome</keyword>
<protein>
    <submittedName>
        <fullName evidence="1">Uncharacterized protein</fullName>
    </submittedName>
</protein>
<sequence length="79" mass="9426">MDKTRRTLECFVRNRVRSANCETSMTGDMFWGIKSRDLPSRDALLKSKWWEGPMWLLLREKMWPETSHPIKEAIISIEK</sequence>
<evidence type="ECO:0000313" key="3">
    <source>
        <dbReference type="Proteomes" id="UP000886998"/>
    </source>
</evidence>
<dbReference type="Proteomes" id="UP000886998">
    <property type="component" value="Unassembled WGS sequence"/>
</dbReference>
<dbReference type="EMBL" id="BMAV01006671">
    <property type="protein sequence ID" value="GFY48837.1"/>
    <property type="molecule type" value="Genomic_DNA"/>
</dbReference>
<gene>
    <name evidence="2" type="ORF">TNIN_180091</name>
    <name evidence="1" type="ORF">TNIN_237401</name>
</gene>
<organism evidence="1 3">
    <name type="scientific">Trichonephila inaurata madagascariensis</name>
    <dbReference type="NCBI Taxonomy" id="2747483"/>
    <lineage>
        <taxon>Eukaryota</taxon>
        <taxon>Metazoa</taxon>
        <taxon>Ecdysozoa</taxon>
        <taxon>Arthropoda</taxon>
        <taxon>Chelicerata</taxon>
        <taxon>Arachnida</taxon>
        <taxon>Araneae</taxon>
        <taxon>Araneomorphae</taxon>
        <taxon>Entelegynae</taxon>
        <taxon>Araneoidea</taxon>
        <taxon>Nephilidae</taxon>
        <taxon>Trichonephila</taxon>
        <taxon>Trichonephila inaurata</taxon>
    </lineage>
</organism>
<reference evidence="1" key="1">
    <citation type="submission" date="2020-08" db="EMBL/GenBank/DDBJ databases">
        <title>Multicomponent nature underlies the extraordinary mechanical properties of spider dragline silk.</title>
        <authorList>
            <person name="Kono N."/>
            <person name="Nakamura H."/>
            <person name="Mori M."/>
            <person name="Yoshida Y."/>
            <person name="Ohtoshi R."/>
            <person name="Malay A.D."/>
            <person name="Moran D.A.P."/>
            <person name="Tomita M."/>
            <person name="Numata K."/>
            <person name="Arakawa K."/>
        </authorList>
    </citation>
    <scope>NUCLEOTIDE SEQUENCE</scope>
</reference>
<dbReference type="EMBL" id="BMAV01024688">
    <property type="protein sequence ID" value="GFS35304.1"/>
    <property type="molecule type" value="Genomic_DNA"/>
</dbReference>
<evidence type="ECO:0000313" key="2">
    <source>
        <dbReference type="EMBL" id="GFY48837.1"/>
    </source>
</evidence>
<evidence type="ECO:0000313" key="1">
    <source>
        <dbReference type="EMBL" id="GFS35304.1"/>
    </source>
</evidence>
<proteinExistence type="predicted"/>